<name>A0A975BGM6_9BACT</name>
<proteinExistence type="predicted"/>
<evidence type="ECO:0000313" key="1">
    <source>
        <dbReference type="EMBL" id="QTA85026.1"/>
    </source>
</evidence>
<reference evidence="1" key="1">
    <citation type="journal article" date="2021" name="Microb. Physiol.">
        <title>Proteogenomic Insights into the Physiology of Marine, Sulfate-Reducing, Filamentous Desulfonema limicola and Desulfonema magnum.</title>
        <authorList>
            <person name="Schnaars V."/>
            <person name="Wohlbrand L."/>
            <person name="Scheve S."/>
            <person name="Hinrichs C."/>
            <person name="Reinhardt R."/>
            <person name="Rabus R."/>
        </authorList>
    </citation>
    <scope>NUCLEOTIDE SEQUENCE</scope>
    <source>
        <strain evidence="1">4be13</strain>
    </source>
</reference>
<organism evidence="1 2">
    <name type="scientific">Desulfonema magnum</name>
    <dbReference type="NCBI Taxonomy" id="45655"/>
    <lineage>
        <taxon>Bacteria</taxon>
        <taxon>Pseudomonadati</taxon>
        <taxon>Thermodesulfobacteriota</taxon>
        <taxon>Desulfobacteria</taxon>
        <taxon>Desulfobacterales</taxon>
        <taxon>Desulfococcaceae</taxon>
        <taxon>Desulfonema</taxon>
    </lineage>
</organism>
<dbReference type="KEGG" id="dmm:dnm_010300"/>
<dbReference type="EMBL" id="CP061800">
    <property type="protein sequence ID" value="QTA85026.1"/>
    <property type="molecule type" value="Genomic_DNA"/>
</dbReference>
<keyword evidence="2" id="KW-1185">Reference proteome</keyword>
<accession>A0A975BGM6</accession>
<dbReference type="AlphaFoldDB" id="A0A975BGM6"/>
<evidence type="ECO:0000313" key="2">
    <source>
        <dbReference type="Proteomes" id="UP000663722"/>
    </source>
</evidence>
<gene>
    <name evidence="1" type="ORF">dnm_010300</name>
</gene>
<dbReference type="Proteomes" id="UP000663722">
    <property type="component" value="Chromosome"/>
</dbReference>
<protein>
    <submittedName>
        <fullName evidence="1">Uncharacterized protein</fullName>
    </submittedName>
</protein>
<sequence>MSCTFLSGAAEQTSCQPEEKLLCQMRMLYSDITHLNRFRDFF</sequence>